<dbReference type="InterPro" id="IPR010621">
    <property type="entry name" value="DUF1214"/>
</dbReference>
<dbReference type="Proteomes" id="UP000056968">
    <property type="component" value="Chromosome"/>
</dbReference>
<dbReference type="STRING" id="1332080.ATN00_18655"/>
<dbReference type="Pfam" id="PF06742">
    <property type="entry name" value="DUF1214"/>
    <property type="match status" value="2"/>
</dbReference>
<dbReference type="AlphaFoldDB" id="A0A0S3F2T4"/>
<dbReference type="EMBL" id="CP013264">
    <property type="protein sequence ID" value="ALR22020.1"/>
    <property type="molecule type" value="Genomic_DNA"/>
</dbReference>
<proteinExistence type="predicted"/>
<protein>
    <recommendedName>
        <fullName evidence="1">DUF1214 domain-containing protein</fullName>
    </recommendedName>
</protein>
<feature type="domain" description="DUF1214" evidence="1">
    <location>
        <begin position="118"/>
        <end position="165"/>
    </location>
</feature>
<sequence>MRDAWRAYLDAIEVVREFIYSREYAELPTVRQQATQFLMQMQAVSYQWIIAPQVDYPRFYRYLHEPMSWNWGFPSPDYGYRWGFVDGRQTYRISGKRSDCVFLDIQVQPLFGIVEDAEFVKLPTKSYLVDDMQMDADGSFEIIASPEPHPGNWIQLDPNQHVMMLFVRETFYDWGKARPSSMWIERVSDTPARPMLNDEPALIAKLEHAARFVKFIVRAWVTAGFDRSLAAQDRQFNRFAMQHIPANAGGNPLAVYHNMIFSLKDDEALIIEVNAPTSRYWSFSIANRYIQLIDYVYHQSSLNGHQARQDADGKYRFVLSKDDIGAPNWLDPLDAAELGMMQFRQFYQEQAVDLPKVTSVRSQDAFTALPAGTIFISPVERQAQLAQRSRDVLAIYGY</sequence>
<evidence type="ECO:0000313" key="3">
    <source>
        <dbReference type="Proteomes" id="UP000056968"/>
    </source>
</evidence>
<organism evidence="2 3">
    <name type="scientific">Sphingobium baderi</name>
    <dbReference type="NCBI Taxonomy" id="1332080"/>
    <lineage>
        <taxon>Bacteria</taxon>
        <taxon>Pseudomonadati</taxon>
        <taxon>Pseudomonadota</taxon>
        <taxon>Alphaproteobacteria</taxon>
        <taxon>Sphingomonadales</taxon>
        <taxon>Sphingomonadaceae</taxon>
        <taxon>Sphingobium</taxon>
    </lineage>
</organism>
<keyword evidence="3" id="KW-1185">Reference proteome</keyword>
<dbReference type="KEGG" id="sbd:ATN00_18655"/>
<feature type="domain" description="DUF1214" evidence="1">
    <location>
        <begin position="272"/>
        <end position="332"/>
    </location>
</feature>
<gene>
    <name evidence="2" type="ORF">ATN00_18655</name>
</gene>
<name>A0A0S3F2T4_9SPHN</name>
<accession>A0A0S3F2T4</accession>
<reference evidence="2 3" key="1">
    <citation type="submission" date="2015-11" db="EMBL/GenBank/DDBJ databases">
        <title>A Two-component Flavoprotein Monooxygenase System MeaXY Responsible for para-Hydroxylation of 2-Methyl-6-ethylaniline and 2,6-Diethylaniline in Sphingobium baderi DE-13.</title>
        <authorList>
            <person name="Cheng M."/>
            <person name="Meng Q."/>
            <person name="Yang Y."/>
            <person name="Chu C."/>
            <person name="Yan X."/>
            <person name="He J."/>
            <person name="Li S."/>
        </authorList>
    </citation>
    <scope>NUCLEOTIDE SEQUENCE [LARGE SCALE GENOMIC DNA]</scope>
    <source>
        <strain evidence="2 3">DE-13</strain>
    </source>
</reference>
<evidence type="ECO:0000313" key="2">
    <source>
        <dbReference type="EMBL" id="ALR22020.1"/>
    </source>
</evidence>
<evidence type="ECO:0000259" key="1">
    <source>
        <dbReference type="Pfam" id="PF06742"/>
    </source>
</evidence>